<dbReference type="EMBL" id="QDKN01000007">
    <property type="protein sequence ID" value="NPT31989.1"/>
    <property type="molecule type" value="Genomic_DNA"/>
</dbReference>
<protein>
    <submittedName>
        <fullName evidence="4">Methyltransferase</fullName>
    </submittedName>
</protein>
<dbReference type="Gene3D" id="3.40.50.150">
    <property type="entry name" value="Vaccinia Virus protein VP39"/>
    <property type="match status" value="1"/>
</dbReference>
<dbReference type="SUPFAM" id="SSF53335">
    <property type="entry name" value="S-adenosyl-L-methionine-dependent methyltransferases"/>
    <property type="match status" value="1"/>
</dbReference>
<dbReference type="PANTHER" id="PTHR43167">
    <property type="entry name" value="PUTATIVE (AFU_ORTHOLOGUE AFUA_6G01830)-RELATED"/>
    <property type="match status" value="1"/>
</dbReference>
<dbReference type="Pfam" id="PF13578">
    <property type="entry name" value="Methyltransf_24"/>
    <property type="match status" value="1"/>
</dbReference>
<evidence type="ECO:0000256" key="2">
    <source>
        <dbReference type="ARBA" id="ARBA00022679"/>
    </source>
</evidence>
<evidence type="ECO:0000256" key="3">
    <source>
        <dbReference type="ARBA" id="ARBA00022691"/>
    </source>
</evidence>
<dbReference type="PROSITE" id="PS51682">
    <property type="entry name" value="SAM_OMT_I"/>
    <property type="match status" value="1"/>
</dbReference>
<comment type="caution">
    <text evidence="4">The sequence shown here is derived from an EMBL/GenBank/DDBJ whole genome shotgun (WGS) entry which is preliminary data.</text>
</comment>
<name>A0ABX2BDM8_9GAMM</name>
<dbReference type="InterPro" id="IPR029063">
    <property type="entry name" value="SAM-dependent_MTases_sf"/>
</dbReference>
<organism evidence="4 5">
    <name type="scientific">Vreelandella venusta</name>
    <dbReference type="NCBI Taxonomy" id="44935"/>
    <lineage>
        <taxon>Bacteria</taxon>
        <taxon>Pseudomonadati</taxon>
        <taxon>Pseudomonadota</taxon>
        <taxon>Gammaproteobacteria</taxon>
        <taxon>Oceanospirillales</taxon>
        <taxon>Halomonadaceae</taxon>
        <taxon>Vreelandella</taxon>
    </lineage>
</organism>
<keyword evidence="2" id="KW-0808">Transferase</keyword>
<gene>
    <name evidence="4" type="ORF">DDR56_15615</name>
</gene>
<evidence type="ECO:0000313" key="5">
    <source>
        <dbReference type="Proteomes" id="UP001318401"/>
    </source>
</evidence>
<dbReference type="CDD" id="cd02440">
    <property type="entry name" value="AdoMet_MTases"/>
    <property type="match status" value="1"/>
</dbReference>
<sequence length="223" mass="24687">MSSTLDRDNVVATLQREHVAALEQRAKRQAAREQSEQQAAPKGWRSFKEADHFQHAYLAISPGQGALLYMLARACHARTIVEFGSSFGISTLYLAAAAEDNDGTVIGSEYYANKREHALANLNDAGLDHRVEIRLGDAMETLSELPTPIDFVFLDGDKSLYQPVLDMLRPKLKPNAFVVADNLNHFAGEPGDFRHTLLSNPAFTSRIMSLEKGEISVSQYHGE</sequence>
<keyword evidence="5" id="KW-1185">Reference proteome</keyword>
<dbReference type="GO" id="GO:0032259">
    <property type="term" value="P:methylation"/>
    <property type="evidence" value="ECO:0007669"/>
    <property type="project" value="UniProtKB-KW"/>
</dbReference>
<dbReference type="Proteomes" id="UP001318401">
    <property type="component" value="Unassembled WGS sequence"/>
</dbReference>
<accession>A0ABX2BDM8</accession>
<dbReference type="PANTHER" id="PTHR43167:SF1">
    <property type="entry name" value="PUTATIVE (AFU_ORTHOLOGUE AFUA_6G01830)-RELATED"/>
    <property type="match status" value="1"/>
</dbReference>
<dbReference type="RefSeq" id="WP_125750744.1">
    <property type="nucleotide sequence ID" value="NZ_CP034367.1"/>
</dbReference>
<keyword evidence="3" id="KW-0949">S-adenosyl-L-methionine</keyword>
<proteinExistence type="predicted"/>
<evidence type="ECO:0000256" key="1">
    <source>
        <dbReference type="ARBA" id="ARBA00022603"/>
    </source>
</evidence>
<dbReference type="InterPro" id="IPR002935">
    <property type="entry name" value="SAM_O-MeTrfase"/>
</dbReference>
<dbReference type="GO" id="GO:0008168">
    <property type="term" value="F:methyltransferase activity"/>
    <property type="evidence" value="ECO:0007669"/>
    <property type="project" value="UniProtKB-KW"/>
</dbReference>
<keyword evidence="1 4" id="KW-0489">Methyltransferase</keyword>
<reference evidence="4 5" key="1">
    <citation type="submission" date="2018-04" db="EMBL/GenBank/DDBJ databases">
        <authorList>
            <person name="Li G."/>
            <person name="Du W."/>
            <person name="Bai Y."/>
        </authorList>
    </citation>
    <scope>NUCLEOTIDE SEQUENCE [LARGE SCALE GENOMIC DNA]</scope>
    <source>
        <strain evidence="4 5">YYYZ-3</strain>
    </source>
</reference>
<evidence type="ECO:0000313" key="4">
    <source>
        <dbReference type="EMBL" id="NPT31989.1"/>
    </source>
</evidence>